<comment type="function">
    <text evidence="7 8">Cell wall formation. Catalyzes the addition of glutamate to the nucleotide precursor UDP-N-acetylmuramoyl-L-alanine (UMA).</text>
</comment>
<dbReference type="Proteomes" id="UP001626549">
    <property type="component" value="Chromosome"/>
</dbReference>
<dbReference type="Gene3D" id="3.40.50.720">
    <property type="entry name" value="NAD(P)-binding Rossmann-like Domain"/>
    <property type="match status" value="1"/>
</dbReference>
<feature type="domain" description="Mur ligase central" evidence="10">
    <location>
        <begin position="151"/>
        <end position="322"/>
    </location>
</feature>
<keyword evidence="7 8" id="KW-0132">Cell division</keyword>
<dbReference type="Pfam" id="PF21799">
    <property type="entry name" value="MurD-like_N"/>
    <property type="match status" value="1"/>
</dbReference>
<keyword evidence="7 8" id="KW-0133">Cell shape</keyword>
<evidence type="ECO:0000256" key="3">
    <source>
        <dbReference type="ARBA" id="ARBA00022490"/>
    </source>
</evidence>
<keyword evidence="12" id="KW-1185">Reference proteome</keyword>
<feature type="domain" description="Mur ligase C-terminal" evidence="9">
    <location>
        <begin position="345"/>
        <end position="459"/>
    </location>
</feature>
<dbReference type="InterPro" id="IPR013221">
    <property type="entry name" value="Mur_ligase_cen"/>
</dbReference>
<evidence type="ECO:0000259" key="9">
    <source>
        <dbReference type="Pfam" id="PF02875"/>
    </source>
</evidence>
<dbReference type="SUPFAM" id="SSF53244">
    <property type="entry name" value="MurD-like peptide ligases, peptide-binding domain"/>
    <property type="match status" value="1"/>
</dbReference>
<comment type="catalytic activity">
    <reaction evidence="7 8">
        <text>UDP-N-acetyl-alpha-D-muramoyl-L-alanine + D-glutamate + ATP = UDP-N-acetyl-alpha-D-muramoyl-L-alanyl-D-glutamate + ADP + phosphate + H(+)</text>
        <dbReference type="Rhea" id="RHEA:16429"/>
        <dbReference type="ChEBI" id="CHEBI:15378"/>
        <dbReference type="ChEBI" id="CHEBI:29986"/>
        <dbReference type="ChEBI" id="CHEBI:30616"/>
        <dbReference type="ChEBI" id="CHEBI:43474"/>
        <dbReference type="ChEBI" id="CHEBI:83898"/>
        <dbReference type="ChEBI" id="CHEBI:83900"/>
        <dbReference type="ChEBI" id="CHEBI:456216"/>
        <dbReference type="EC" id="6.3.2.9"/>
    </reaction>
</comment>
<dbReference type="HAMAP" id="MF_00639">
    <property type="entry name" value="MurD"/>
    <property type="match status" value="1"/>
</dbReference>
<evidence type="ECO:0000256" key="2">
    <source>
        <dbReference type="ARBA" id="ARBA00004752"/>
    </source>
</evidence>
<gene>
    <name evidence="7 11" type="primary">murD</name>
    <name evidence="11" type="ORF">R0137_07325</name>
</gene>
<evidence type="ECO:0000259" key="10">
    <source>
        <dbReference type="Pfam" id="PF08245"/>
    </source>
</evidence>
<reference evidence="11 12" key="1">
    <citation type="submission" date="2023-10" db="EMBL/GenBank/DDBJ databases">
        <title>Two novel species belonging to the OM43/NOR5 clade.</title>
        <authorList>
            <person name="Park M."/>
        </authorList>
    </citation>
    <scope>NUCLEOTIDE SEQUENCE [LARGE SCALE GENOMIC DNA]</scope>
    <source>
        <strain evidence="11 12">IMCC45268</strain>
    </source>
</reference>
<dbReference type="SUPFAM" id="SSF53623">
    <property type="entry name" value="MurD-like peptide ligases, catalytic domain"/>
    <property type="match status" value="1"/>
</dbReference>
<dbReference type="NCBIfam" id="TIGR01087">
    <property type="entry name" value="murD"/>
    <property type="match status" value="1"/>
</dbReference>
<keyword evidence="7 8" id="KW-0131">Cell cycle</keyword>
<dbReference type="GO" id="GO:0008764">
    <property type="term" value="F:UDP-N-acetylmuramoylalanine-D-glutamate ligase activity"/>
    <property type="evidence" value="ECO:0007669"/>
    <property type="project" value="UniProtKB-EC"/>
</dbReference>
<dbReference type="EC" id="6.3.2.9" evidence="7 8"/>
<keyword evidence="7 8" id="KW-0573">Peptidoglycan synthesis</keyword>
<dbReference type="PANTHER" id="PTHR43692">
    <property type="entry name" value="UDP-N-ACETYLMURAMOYLALANINE--D-GLUTAMATE LIGASE"/>
    <property type="match status" value="1"/>
</dbReference>
<evidence type="ECO:0000313" key="12">
    <source>
        <dbReference type="Proteomes" id="UP001626549"/>
    </source>
</evidence>
<evidence type="ECO:0000256" key="7">
    <source>
        <dbReference type="HAMAP-Rule" id="MF_00639"/>
    </source>
</evidence>
<sequence length="485" mass="51554">MARAASDRPLLDYHGHAGAFRPSHVEVAVMGVVAKDMSSLISSTRRKVVVGLGVTGLSVARYLARQGEEFSVVDTREEPPGLEQLRDELPHVPVMLGNNVQDVLDTAAELIVNPGISIDEPWLKQAVDAGAKLCGDIDLFVAAAKAPVIGITGSNAKSTVTEMLGAMIKGAGYRVGVGGNLGVPALDLLSDDNEFYVLELSSFQLERASALNLEVATVLNVTPDHLDRHGSMPRYHQAKHRIFNGSRQVVFNLDDPLTIPPLAADRSQVSWRLGEPDLHGFGLRDIDGEATLVKGFEPLIKAADLALPGQHNIANALAALALGSTIDLPVKGMVEVLRSFPGLEHRCELVLDHDGVRWINDSKATNVGAALAAIEGLGTSHRLILIAGGRDKDADFRALKPAVAKHCDRVLLIGEASDAMAIALDDTSELVCAGTLENAVGLARDSAKPGNIVLLSPACASFDQFDSYVARGECYKRLVLGAFDS</sequence>
<dbReference type="SUPFAM" id="SSF51984">
    <property type="entry name" value="MurCD N-terminal domain"/>
    <property type="match status" value="1"/>
</dbReference>
<proteinExistence type="inferred from homology"/>
<comment type="pathway">
    <text evidence="2 7 8">Cell wall biogenesis; peptidoglycan biosynthesis.</text>
</comment>
<evidence type="ECO:0000256" key="5">
    <source>
        <dbReference type="ARBA" id="ARBA00022741"/>
    </source>
</evidence>
<dbReference type="Gene3D" id="3.90.190.20">
    <property type="entry name" value="Mur ligase, C-terminal domain"/>
    <property type="match status" value="1"/>
</dbReference>
<comment type="subcellular location">
    <subcellularLocation>
        <location evidence="1 7 8">Cytoplasm</location>
    </subcellularLocation>
</comment>
<evidence type="ECO:0000256" key="8">
    <source>
        <dbReference type="RuleBase" id="RU003664"/>
    </source>
</evidence>
<evidence type="ECO:0000256" key="4">
    <source>
        <dbReference type="ARBA" id="ARBA00022598"/>
    </source>
</evidence>
<organism evidence="11 12">
    <name type="scientific">Congregibacter brevis</name>
    <dbReference type="NCBI Taxonomy" id="3081201"/>
    <lineage>
        <taxon>Bacteria</taxon>
        <taxon>Pseudomonadati</taxon>
        <taxon>Pseudomonadota</taxon>
        <taxon>Gammaproteobacteria</taxon>
        <taxon>Cellvibrionales</taxon>
        <taxon>Halieaceae</taxon>
        <taxon>Congregibacter</taxon>
    </lineage>
</organism>
<dbReference type="InterPro" id="IPR036565">
    <property type="entry name" value="Mur-like_cat_sf"/>
</dbReference>
<dbReference type="Pfam" id="PF08245">
    <property type="entry name" value="Mur_ligase_M"/>
    <property type="match status" value="1"/>
</dbReference>
<name>A0ABZ0IJZ3_9GAMM</name>
<dbReference type="Pfam" id="PF02875">
    <property type="entry name" value="Mur_ligase_C"/>
    <property type="match status" value="1"/>
</dbReference>
<evidence type="ECO:0000313" key="11">
    <source>
        <dbReference type="EMBL" id="WOJ98371.1"/>
    </source>
</evidence>
<feature type="binding site" evidence="7">
    <location>
        <begin position="153"/>
        <end position="159"/>
    </location>
    <ligand>
        <name>ATP</name>
        <dbReference type="ChEBI" id="CHEBI:30616"/>
    </ligand>
</feature>
<keyword evidence="3 7" id="KW-0963">Cytoplasm</keyword>
<evidence type="ECO:0000256" key="6">
    <source>
        <dbReference type="ARBA" id="ARBA00022840"/>
    </source>
</evidence>
<keyword evidence="4 7" id="KW-0436">Ligase</keyword>
<protein>
    <recommendedName>
        <fullName evidence="7 8">UDP-N-acetylmuramoylalanine--D-glutamate ligase</fullName>
        <ecNumber evidence="7 8">6.3.2.9</ecNumber>
    </recommendedName>
    <alternativeName>
        <fullName evidence="7">D-glutamic acid-adding enzyme</fullName>
    </alternativeName>
    <alternativeName>
        <fullName evidence="7">UDP-N-acetylmuramoyl-L-alanyl-D-glutamate synthetase</fullName>
    </alternativeName>
</protein>
<evidence type="ECO:0000256" key="1">
    <source>
        <dbReference type="ARBA" id="ARBA00004496"/>
    </source>
</evidence>
<dbReference type="EMBL" id="CP136865">
    <property type="protein sequence ID" value="WOJ98371.1"/>
    <property type="molecule type" value="Genomic_DNA"/>
</dbReference>
<dbReference type="Gene3D" id="3.40.1190.10">
    <property type="entry name" value="Mur-like, catalytic domain"/>
    <property type="match status" value="1"/>
</dbReference>
<dbReference type="PANTHER" id="PTHR43692:SF1">
    <property type="entry name" value="UDP-N-ACETYLMURAMOYLALANINE--D-GLUTAMATE LIGASE"/>
    <property type="match status" value="1"/>
</dbReference>
<accession>A0ABZ0IJZ3</accession>
<keyword evidence="6 7" id="KW-0067">ATP-binding</keyword>
<keyword evidence="5 7" id="KW-0547">Nucleotide-binding</keyword>
<keyword evidence="7 8" id="KW-0961">Cell wall biogenesis/degradation</keyword>
<dbReference type="RefSeq" id="WP_407329723.1">
    <property type="nucleotide sequence ID" value="NZ_CP136865.1"/>
</dbReference>
<dbReference type="InterPro" id="IPR036615">
    <property type="entry name" value="Mur_ligase_C_dom_sf"/>
</dbReference>
<dbReference type="InterPro" id="IPR005762">
    <property type="entry name" value="MurD"/>
</dbReference>
<dbReference type="InterPro" id="IPR004101">
    <property type="entry name" value="Mur_ligase_C"/>
</dbReference>
<comment type="similarity">
    <text evidence="7">Belongs to the MurCDEF family.</text>
</comment>